<dbReference type="GeneID" id="64661661"/>
<comment type="caution">
    <text evidence="2">The sequence shown here is derived from an EMBL/GenBank/DDBJ whole genome shotgun (WGS) entry which is preliminary data.</text>
</comment>
<sequence length="110" mass="12727">MQVVGVLLKLSKYYQHQEDEHILHSKEDEVCHRSIETMFMAKSLKFRTEELGDPTITACDSNTMPSWAQTISSSPEDSRTRAEQVNSEEEECIQHALAAITDHREMFYIH</sequence>
<name>A0AAD4HJ48_9AGAM</name>
<keyword evidence="3" id="KW-1185">Reference proteome</keyword>
<protein>
    <submittedName>
        <fullName evidence="2">Uncharacterized protein</fullName>
    </submittedName>
</protein>
<reference evidence="2" key="1">
    <citation type="journal article" date="2020" name="New Phytol.">
        <title>Comparative genomics reveals dynamic genome evolution in host specialist ectomycorrhizal fungi.</title>
        <authorList>
            <person name="Lofgren L.A."/>
            <person name="Nguyen N.H."/>
            <person name="Vilgalys R."/>
            <person name="Ruytinx J."/>
            <person name="Liao H.L."/>
            <person name="Branco S."/>
            <person name="Kuo A."/>
            <person name="LaButti K."/>
            <person name="Lipzen A."/>
            <person name="Andreopoulos W."/>
            <person name="Pangilinan J."/>
            <person name="Riley R."/>
            <person name="Hundley H."/>
            <person name="Na H."/>
            <person name="Barry K."/>
            <person name="Grigoriev I.V."/>
            <person name="Stajich J.E."/>
            <person name="Kennedy P.G."/>
        </authorList>
    </citation>
    <scope>NUCLEOTIDE SEQUENCE</scope>
    <source>
        <strain evidence="2">FC203</strain>
    </source>
</reference>
<dbReference type="AlphaFoldDB" id="A0AAD4HJ48"/>
<evidence type="ECO:0000313" key="2">
    <source>
        <dbReference type="EMBL" id="KAG1898422.1"/>
    </source>
</evidence>
<dbReference type="RefSeq" id="XP_041223998.1">
    <property type="nucleotide sequence ID" value="XM_041367363.1"/>
</dbReference>
<evidence type="ECO:0000256" key="1">
    <source>
        <dbReference type="SAM" id="MobiDB-lite"/>
    </source>
</evidence>
<evidence type="ECO:0000313" key="3">
    <source>
        <dbReference type="Proteomes" id="UP001195769"/>
    </source>
</evidence>
<feature type="compositionally biased region" description="Polar residues" evidence="1">
    <location>
        <begin position="58"/>
        <end position="75"/>
    </location>
</feature>
<dbReference type="EMBL" id="JABBWK010000039">
    <property type="protein sequence ID" value="KAG1898422.1"/>
    <property type="molecule type" value="Genomic_DNA"/>
</dbReference>
<proteinExistence type="predicted"/>
<gene>
    <name evidence="2" type="ORF">F5891DRAFT_1190806</name>
</gene>
<dbReference type="Proteomes" id="UP001195769">
    <property type="component" value="Unassembled WGS sequence"/>
</dbReference>
<organism evidence="2 3">
    <name type="scientific">Suillus fuscotomentosus</name>
    <dbReference type="NCBI Taxonomy" id="1912939"/>
    <lineage>
        <taxon>Eukaryota</taxon>
        <taxon>Fungi</taxon>
        <taxon>Dikarya</taxon>
        <taxon>Basidiomycota</taxon>
        <taxon>Agaricomycotina</taxon>
        <taxon>Agaricomycetes</taxon>
        <taxon>Agaricomycetidae</taxon>
        <taxon>Boletales</taxon>
        <taxon>Suillineae</taxon>
        <taxon>Suillaceae</taxon>
        <taxon>Suillus</taxon>
    </lineage>
</organism>
<accession>A0AAD4HJ48</accession>
<feature type="region of interest" description="Disordered" evidence="1">
    <location>
        <begin position="57"/>
        <end position="82"/>
    </location>
</feature>